<evidence type="ECO:0000256" key="2">
    <source>
        <dbReference type="PROSITE-ProRule" id="PRU00703"/>
    </source>
</evidence>
<proteinExistence type="predicted"/>
<name>A0A8J3K6Z1_9ACTN</name>
<sequence length="145" mass="15047">MKAIFAAPVRGDDPTLQWARRPISQVMTRPVVATDVDASLDQAMAAMLHAGVRHLAVVDAAGRCVGVLAARSVAAAWSADPAGLTAVTVGAVLDHDSATVSADARVRDAARMMHARSSDAVAVVDDDGTPMGMFTSSDLIRLLAR</sequence>
<evidence type="ECO:0000313" key="5">
    <source>
        <dbReference type="Proteomes" id="UP000619293"/>
    </source>
</evidence>
<dbReference type="PANTHER" id="PTHR43080">
    <property type="entry name" value="CBS DOMAIN-CONTAINING PROTEIN CBSX3, MITOCHONDRIAL"/>
    <property type="match status" value="1"/>
</dbReference>
<dbReference type="SMART" id="SM00116">
    <property type="entry name" value="CBS"/>
    <property type="match status" value="2"/>
</dbReference>
<reference evidence="4 5" key="1">
    <citation type="submission" date="2021-01" db="EMBL/GenBank/DDBJ databases">
        <title>Whole genome shotgun sequence of Catellatospora chokoriensis NBRC 107358.</title>
        <authorList>
            <person name="Komaki H."/>
            <person name="Tamura T."/>
        </authorList>
    </citation>
    <scope>NUCLEOTIDE SEQUENCE [LARGE SCALE GENOMIC DNA]</scope>
    <source>
        <strain evidence="4 5">NBRC 107358</strain>
    </source>
</reference>
<accession>A0A8J3K6Z1</accession>
<dbReference type="CDD" id="cd02205">
    <property type="entry name" value="CBS_pair_SF"/>
    <property type="match status" value="1"/>
</dbReference>
<evidence type="ECO:0000259" key="3">
    <source>
        <dbReference type="PROSITE" id="PS51371"/>
    </source>
</evidence>
<dbReference type="PANTHER" id="PTHR43080:SF2">
    <property type="entry name" value="CBS DOMAIN-CONTAINING PROTEIN"/>
    <property type="match status" value="1"/>
</dbReference>
<dbReference type="SUPFAM" id="SSF54631">
    <property type="entry name" value="CBS-domain pair"/>
    <property type="match status" value="1"/>
</dbReference>
<dbReference type="InterPro" id="IPR046342">
    <property type="entry name" value="CBS_dom_sf"/>
</dbReference>
<dbReference type="PROSITE" id="PS51371">
    <property type="entry name" value="CBS"/>
    <property type="match status" value="2"/>
</dbReference>
<dbReference type="InterPro" id="IPR000644">
    <property type="entry name" value="CBS_dom"/>
</dbReference>
<protein>
    <recommendedName>
        <fullName evidence="3">CBS domain-containing protein</fullName>
    </recommendedName>
</protein>
<gene>
    <name evidence="4" type="ORF">Cch02nite_74410</name>
</gene>
<dbReference type="Proteomes" id="UP000619293">
    <property type="component" value="Unassembled WGS sequence"/>
</dbReference>
<dbReference type="Gene3D" id="3.10.580.10">
    <property type="entry name" value="CBS-domain"/>
    <property type="match status" value="2"/>
</dbReference>
<feature type="domain" description="CBS" evidence="3">
    <location>
        <begin position="93"/>
        <end position="145"/>
    </location>
</feature>
<dbReference type="AlphaFoldDB" id="A0A8J3K6Z1"/>
<dbReference type="RefSeq" id="WP_191843448.1">
    <property type="nucleotide sequence ID" value="NZ_BAAALB010000042.1"/>
</dbReference>
<feature type="domain" description="CBS" evidence="3">
    <location>
        <begin position="27"/>
        <end position="84"/>
    </location>
</feature>
<keyword evidence="1 2" id="KW-0129">CBS domain</keyword>
<comment type="caution">
    <text evidence="4">The sequence shown here is derived from an EMBL/GenBank/DDBJ whole genome shotgun (WGS) entry which is preliminary data.</text>
</comment>
<dbReference type="EMBL" id="BONG01000078">
    <property type="protein sequence ID" value="GIF93997.1"/>
    <property type="molecule type" value="Genomic_DNA"/>
</dbReference>
<dbReference type="InterPro" id="IPR051257">
    <property type="entry name" value="Diverse_CBS-Domain"/>
</dbReference>
<keyword evidence="5" id="KW-1185">Reference proteome</keyword>
<organism evidence="4 5">
    <name type="scientific">Catellatospora chokoriensis</name>
    <dbReference type="NCBI Taxonomy" id="310353"/>
    <lineage>
        <taxon>Bacteria</taxon>
        <taxon>Bacillati</taxon>
        <taxon>Actinomycetota</taxon>
        <taxon>Actinomycetes</taxon>
        <taxon>Micromonosporales</taxon>
        <taxon>Micromonosporaceae</taxon>
        <taxon>Catellatospora</taxon>
    </lineage>
</organism>
<dbReference type="Pfam" id="PF00571">
    <property type="entry name" value="CBS"/>
    <property type="match status" value="2"/>
</dbReference>
<evidence type="ECO:0000256" key="1">
    <source>
        <dbReference type="ARBA" id="ARBA00023122"/>
    </source>
</evidence>
<evidence type="ECO:0000313" key="4">
    <source>
        <dbReference type="EMBL" id="GIF93997.1"/>
    </source>
</evidence>